<accession>A0A9P8TS55</accession>
<comment type="caution">
    <text evidence="1">The sequence shown here is derived from an EMBL/GenBank/DDBJ whole genome shotgun (WGS) entry which is preliminary data.</text>
</comment>
<dbReference type="AlphaFoldDB" id="A0A9P8TS55"/>
<reference evidence="1" key="2">
    <citation type="submission" date="2021-01" db="EMBL/GenBank/DDBJ databases">
        <authorList>
            <person name="Schikora-Tamarit M.A."/>
        </authorList>
    </citation>
    <scope>NUCLEOTIDE SEQUENCE</scope>
    <source>
        <strain evidence="1">CBS2887</strain>
    </source>
</reference>
<reference evidence="1" key="1">
    <citation type="journal article" date="2021" name="Open Biol.">
        <title>Shared evolutionary footprints suggest mitochondrial oxidative damage underlies multiple complex I losses in fungi.</title>
        <authorList>
            <person name="Schikora-Tamarit M.A."/>
            <person name="Marcet-Houben M."/>
            <person name="Nosek J."/>
            <person name="Gabaldon T."/>
        </authorList>
    </citation>
    <scope>NUCLEOTIDE SEQUENCE</scope>
    <source>
        <strain evidence="1">CBS2887</strain>
    </source>
</reference>
<dbReference type="Proteomes" id="UP000774326">
    <property type="component" value="Unassembled WGS sequence"/>
</dbReference>
<proteinExistence type="predicted"/>
<name>A0A9P8TS55_WICPI</name>
<organism evidence="1 2">
    <name type="scientific">Wickerhamomyces pijperi</name>
    <name type="common">Yeast</name>
    <name type="synonym">Pichia pijperi</name>
    <dbReference type="NCBI Taxonomy" id="599730"/>
    <lineage>
        <taxon>Eukaryota</taxon>
        <taxon>Fungi</taxon>
        <taxon>Dikarya</taxon>
        <taxon>Ascomycota</taxon>
        <taxon>Saccharomycotina</taxon>
        <taxon>Saccharomycetes</taxon>
        <taxon>Phaffomycetales</taxon>
        <taxon>Wickerhamomycetaceae</taxon>
        <taxon>Wickerhamomyces</taxon>
    </lineage>
</organism>
<sequence>MMSSFKGFKTMELSKAVTMEEKLKLDSSIKSELFKRESSFMATEYQYLENFILNSPLWKYVSWWSLWAKSTLLIL</sequence>
<keyword evidence="2" id="KW-1185">Reference proteome</keyword>
<gene>
    <name evidence="1" type="ORF">WICPIJ_000360</name>
</gene>
<evidence type="ECO:0000313" key="2">
    <source>
        <dbReference type="Proteomes" id="UP000774326"/>
    </source>
</evidence>
<evidence type="ECO:0000313" key="1">
    <source>
        <dbReference type="EMBL" id="KAH3688669.1"/>
    </source>
</evidence>
<protein>
    <submittedName>
        <fullName evidence="1">Uncharacterized protein</fullName>
    </submittedName>
</protein>
<dbReference type="EMBL" id="JAEUBG010000218">
    <property type="protein sequence ID" value="KAH3688669.1"/>
    <property type="molecule type" value="Genomic_DNA"/>
</dbReference>